<dbReference type="Proteomes" id="UP000694853">
    <property type="component" value="Unplaced"/>
</dbReference>
<keyword evidence="3 9" id="KW-0217">Developmental protein</keyword>
<reference evidence="10" key="1">
    <citation type="journal article" date="2019" name="Toxins">
        <title>Detection of Abrin-Like and Prepropulchellin-Like Toxin Genes and Transcripts Using Whole Genome Sequencing and Full-Length Transcript Sequencing of Abrus precatorius.</title>
        <authorList>
            <person name="Hovde B.T."/>
            <person name="Daligault H.E."/>
            <person name="Hanschen E.R."/>
            <person name="Kunde Y.A."/>
            <person name="Johnson M.B."/>
            <person name="Starkenburg S.R."/>
            <person name="Johnson S.L."/>
        </authorList>
    </citation>
    <scope>NUCLEOTIDE SEQUENCE [LARGE SCALE GENOMIC DNA]</scope>
</reference>
<reference evidence="11" key="2">
    <citation type="submission" date="2025-08" db="UniProtKB">
        <authorList>
            <consortium name="RefSeq"/>
        </authorList>
    </citation>
    <scope>IDENTIFICATION</scope>
    <source>
        <tissue evidence="11">Young leaves</tissue>
    </source>
</reference>
<dbReference type="OrthoDB" id="1914102at2759"/>
<comment type="PTM">
    <text evidence="9">Sulfation is important for activity and for the binding to a putative membrane receptor.</text>
</comment>
<keyword evidence="4 9" id="KW-0964">Secreted</keyword>
<evidence type="ECO:0000256" key="1">
    <source>
        <dbReference type="ARBA" id="ARBA00004613"/>
    </source>
</evidence>
<evidence type="ECO:0000256" key="2">
    <source>
        <dbReference type="ARBA" id="ARBA00010781"/>
    </source>
</evidence>
<dbReference type="GO" id="GO:0008083">
    <property type="term" value="F:growth factor activity"/>
    <property type="evidence" value="ECO:0007669"/>
    <property type="project" value="UniProtKB-UniRule"/>
</dbReference>
<evidence type="ECO:0000256" key="6">
    <source>
        <dbReference type="ARBA" id="ARBA00022729"/>
    </source>
</evidence>
<keyword evidence="10" id="KW-1185">Reference proteome</keyword>
<dbReference type="GeneID" id="113873694"/>
<dbReference type="KEGG" id="aprc:113873694"/>
<comment type="subcellular location">
    <subcellularLocation>
        <location evidence="1 9">Secreted</location>
    </subcellularLocation>
</comment>
<name>A0A8B8MGA2_ABRPR</name>
<evidence type="ECO:0000256" key="8">
    <source>
        <dbReference type="ARBA" id="ARBA00023030"/>
    </source>
</evidence>
<dbReference type="AlphaFoldDB" id="A0A8B8MGA2"/>
<evidence type="ECO:0000256" key="9">
    <source>
        <dbReference type="RuleBase" id="RU368031"/>
    </source>
</evidence>
<comment type="similarity">
    <text evidence="2 9">Belongs to the phytosulfokine family.</text>
</comment>
<organism evidence="10 11">
    <name type="scientific">Abrus precatorius</name>
    <name type="common">Indian licorice</name>
    <name type="synonym">Glycine abrus</name>
    <dbReference type="NCBI Taxonomy" id="3816"/>
    <lineage>
        <taxon>Eukaryota</taxon>
        <taxon>Viridiplantae</taxon>
        <taxon>Streptophyta</taxon>
        <taxon>Embryophyta</taxon>
        <taxon>Tracheophyta</taxon>
        <taxon>Spermatophyta</taxon>
        <taxon>Magnoliopsida</taxon>
        <taxon>eudicotyledons</taxon>
        <taxon>Gunneridae</taxon>
        <taxon>Pentapetalae</taxon>
        <taxon>rosids</taxon>
        <taxon>fabids</taxon>
        <taxon>Fabales</taxon>
        <taxon>Fabaceae</taxon>
        <taxon>Papilionoideae</taxon>
        <taxon>50 kb inversion clade</taxon>
        <taxon>NPAAA clade</taxon>
        <taxon>indigoferoid/millettioid clade</taxon>
        <taxon>Abreae</taxon>
        <taxon>Abrus</taxon>
    </lineage>
</organism>
<evidence type="ECO:0000313" key="10">
    <source>
        <dbReference type="Proteomes" id="UP000694853"/>
    </source>
</evidence>
<keyword evidence="6 9" id="KW-0732">Signal</keyword>
<dbReference type="GO" id="GO:0030154">
    <property type="term" value="P:cell differentiation"/>
    <property type="evidence" value="ECO:0007669"/>
    <property type="project" value="UniProtKB-UniRule"/>
</dbReference>
<comment type="function">
    <text evidence="9">Promotes plant cell differentiation, organogenesis and somatic embryogenesis as well as cell proliferation.</text>
</comment>
<dbReference type="InterPro" id="IPR009438">
    <property type="entry name" value="Phytosulfokine"/>
</dbReference>
<dbReference type="PANTHER" id="PTHR33285:SF33">
    <property type="entry name" value="PHYTOSULFOKINE"/>
    <property type="match status" value="1"/>
</dbReference>
<evidence type="ECO:0000256" key="4">
    <source>
        <dbReference type="ARBA" id="ARBA00022525"/>
    </source>
</evidence>
<evidence type="ECO:0000256" key="7">
    <source>
        <dbReference type="ARBA" id="ARBA00022782"/>
    </source>
</evidence>
<dbReference type="GO" id="GO:0005576">
    <property type="term" value="C:extracellular region"/>
    <property type="evidence" value="ECO:0007669"/>
    <property type="project" value="UniProtKB-SubCell"/>
</dbReference>
<feature type="signal peptide" evidence="9">
    <location>
        <begin position="1"/>
        <end position="23"/>
    </location>
</feature>
<dbReference type="GO" id="GO:0008283">
    <property type="term" value="P:cell population proliferation"/>
    <property type="evidence" value="ECO:0007669"/>
    <property type="project" value="UniProtKB-UniRule"/>
</dbReference>
<dbReference type="PANTHER" id="PTHR33285">
    <property type="entry name" value="PHYTOSULFOKINES 3"/>
    <property type="match status" value="1"/>
</dbReference>
<evidence type="ECO:0000256" key="3">
    <source>
        <dbReference type="ARBA" id="ARBA00022473"/>
    </source>
</evidence>
<protein>
    <recommendedName>
        <fullName evidence="9">Phytosulfokine</fullName>
    </recommendedName>
    <component>
        <recommendedName>
            <fullName evidence="9">Phytosulfokine-alpha</fullName>
            <shortName evidence="9">PSK-alpha</shortName>
            <shortName evidence="9">Phytosulfokine-a</shortName>
        </recommendedName>
    </component>
    <component>
        <recommendedName>
            <fullName evidence="9">Phytosulfokine-beta</fullName>
            <shortName evidence="9">PSK-beta</shortName>
            <shortName evidence="9">Phytosulfokine-b</shortName>
        </recommendedName>
    </component>
</protein>
<sequence length="93" mass="10757">MKQQFVLLLSILLLSFFLSSSRFLELPKGPTRQGEKEVKVNDNSMVQSSAELKVDMEELMGSEECCEKDEECSSRRMMAEAHLDYIYTQHHKP</sequence>
<keyword evidence="7 9" id="KW-0221">Differentiation</keyword>
<evidence type="ECO:0000313" key="11">
    <source>
        <dbReference type="RefSeq" id="XP_027367746.1"/>
    </source>
</evidence>
<evidence type="ECO:0000256" key="5">
    <source>
        <dbReference type="ARBA" id="ARBA00022641"/>
    </source>
</evidence>
<gene>
    <name evidence="11" type="primary">LOC113873694</name>
</gene>
<comment type="PTM">
    <text evidence="9">PSK-alpha is produced by endopeptidase digestion. PSK-beta is produced from PSK-alpha by exopeptidase digestion.</text>
</comment>
<keyword evidence="5 9" id="KW-0765">Sulfation</keyword>
<feature type="chain" id="PRO_5034464981" description="Phytosulfokine" evidence="9">
    <location>
        <begin position="24"/>
        <end position="93"/>
    </location>
</feature>
<dbReference type="Pfam" id="PF06404">
    <property type="entry name" value="PSK"/>
    <property type="match status" value="1"/>
</dbReference>
<accession>A0A8B8MGA2</accession>
<keyword evidence="8 9" id="KW-0339">Growth factor</keyword>
<dbReference type="RefSeq" id="XP_027367746.1">
    <property type="nucleotide sequence ID" value="XM_027511945.1"/>
</dbReference>
<proteinExistence type="inferred from homology"/>